<keyword evidence="3" id="KW-0813">Transport</keyword>
<feature type="transmembrane region" description="Helical" evidence="9">
    <location>
        <begin position="334"/>
        <end position="355"/>
    </location>
</feature>
<evidence type="ECO:0000313" key="11">
    <source>
        <dbReference type="EMBL" id="TSB45474.1"/>
    </source>
</evidence>
<evidence type="ECO:0000313" key="12">
    <source>
        <dbReference type="Proteomes" id="UP000318521"/>
    </source>
</evidence>
<feature type="transmembrane region" description="Helical" evidence="9">
    <location>
        <begin position="31"/>
        <end position="48"/>
    </location>
</feature>
<comment type="similarity">
    <text evidence="2">Belongs to the CPA3 antiporters (TC 2.A.63) subunit D family.</text>
</comment>
<evidence type="ECO:0000256" key="9">
    <source>
        <dbReference type="SAM" id="Phobius"/>
    </source>
</evidence>
<dbReference type="GO" id="GO:0015297">
    <property type="term" value="F:antiporter activity"/>
    <property type="evidence" value="ECO:0007669"/>
    <property type="project" value="UniProtKB-KW"/>
</dbReference>
<feature type="transmembrane region" description="Helical" evidence="9">
    <location>
        <begin position="204"/>
        <end position="228"/>
    </location>
</feature>
<evidence type="ECO:0000256" key="3">
    <source>
        <dbReference type="ARBA" id="ARBA00022449"/>
    </source>
</evidence>
<keyword evidence="3" id="KW-0050">Antiport</keyword>
<evidence type="ECO:0000256" key="5">
    <source>
        <dbReference type="ARBA" id="ARBA00022692"/>
    </source>
</evidence>
<keyword evidence="7 9" id="KW-0472">Membrane</keyword>
<feature type="transmembrane region" description="Helical" evidence="9">
    <location>
        <begin position="68"/>
        <end position="95"/>
    </location>
</feature>
<dbReference type="PANTHER" id="PTHR42703:SF1">
    <property type="entry name" value="NA(+)_H(+) ANTIPORTER SUBUNIT D1"/>
    <property type="match status" value="1"/>
</dbReference>
<dbReference type="NCBIfam" id="NF009306">
    <property type="entry name" value="PRK12663.1"/>
    <property type="match status" value="1"/>
</dbReference>
<keyword evidence="6 9" id="KW-1133">Transmembrane helix</keyword>
<dbReference type="InterPro" id="IPR050586">
    <property type="entry name" value="CPA3_Na-H_Antiporter_D"/>
</dbReference>
<feature type="domain" description="NADH:quinone oxidoreductase/Mrp antiporter transmembrane" evidence="10">
    <location>
        <begin position="127"/>
        <end position="415"/>
    </location>
</feature>
<organism evidence="11 12">
    <name type="scientific">Alkalicoccobacillus porphyridii</name>
    <dbReference type="NCBI Taxonomy" id="2597270"/>
    <lineage>
        <taxon>Bacteria</taxon>
        <taxon>Bacillati</taxon>
        <taxon>Bacillota</taxon>
        <taxon>Bacilli</taxon>
        <taxon>Bacillales</taxon>
        <taxon>Bacillaceae</taxon>
        <taxon>Alkalicoccobacillus</taxon>
    </lineage>
</organism>
<feature type="transmembrane region" description="Helical" evidence="9">
    <location>
        <begin position="107"/>
        <end position="125"/>
    </location>
</feature>
<evidence type="ECO:0000256" key="4">
    <source>
        <dbReference type="ARBA" id="ARBA00022475"/>
    </source>
</evidence>
<dbReference type="Pfam" id="PF00361">
    <property type="entry name" value="Proton_antipo_M"/>
    <property type="match status" value="1"/>
</dbReference>
<comment type="caution">
    <text evidence="11">The sequence shown here is derived from an EMBL/GenBank/DDBJ whole genome shotgun (WGS) entry which is preliminary data.</text>
</comment>
<accession>A0A553ZVH0</accession>
<reference evidence="11 12" key="1">
    <citation type="submission" date="2019-07" db="EMBL/GenBank/DDBJ databases">
        <authorList>
            <person name="Park Y.J."/>
            <person name="Jeong S.E."/>
            <person name="Jung H.S."/>
        </authorList>
    </citation>
    <scope>NUCLEOTIDE SEQUENCE [LARGE SCALE GENOMIC DNA]</scope>
    <source>
        <strain evidence="12">P16(2019)</strain>
    </source>
</reference>
<feature type="transmembrane region" description="Helical" evidence="9">
    <location>
        <begin position="367"/>
        <end position="389"/>
    </location>
</feature>
<dbReference type="Proteomes" id="UP000318521">
    <property type="component" value="Unassembled WGS sequence"/>
</dbReference>
<dbReference type="GO" id="GO:0042773">
    <property type="term" value="P:ATP synthesis coupled electron transport"/>
    <property type="evidence" value="ECO:0007669"/>
    <property type="project" value="InterPro"/>
</dbReference>
<dbReference type="PRINTS" id="PR01437">
    <property type="entry name" value="NUOXDRDTASE4"/>
</dbReference>
<name>A0A553ZVH0_9BACI</name>
<comment type="subcellular location">
    <subcellularLocation>
        <location evidence="1">Cell membrane</location>
        <topology evidence="1">Multi-pass membrane protein</topology>
    </subcellularLocation>
    <subcellularLocation>
        <location evidence="8">Membrane</location>
        <topology evidence="8">Multi-pass membrane protein</topology>
    </subcellularLocation>
</comment>
<feature type="transmembrane region" description="Helical" evidence="9">
    <location>
        <begin position="131"/>
        <end position="150"/>
    </location>
</feature>
<evidence type="ECO:0000256" key="2">
    <source>
        <dbReference type="ARBA" id="ARBA00005346"/>
    </source>
</evidence>
<keyword evidence="4" id="KW-1003">Cell membrane</keyword>
<dbReference type="RefSeq" id="WP_143849900.1">
    <property type="nucleotide sequence ID" value="NZ_VLXZ01000011.1"/>
</dbReference>
<feature type="transmembrane region" description="Helical" evidence="9">
    <location>
        <begin position="446"/>
        <end position="465"/>
    </location>
</feature>
<dbReference type="EMBL" id="VLXZ01000011">
    <property type="protein sequence ID" value="TSB45474.1"/>
    <property type="molecule type" value="Genomic_DNA"/>
</dbReference>
<feature type="transmembrane region" description="Helical" evidence="9">
    <location>
        <begin position="162"/>
        <end position="184"/>
    </location>
</feature>
<dbReference type="InterPro" id="IPR001750">
    <property type="entry name" value="ND/Mrp_TM"/>
</dbReference>
<dbReference type="PANTHER" id="PTHR42703">
    <property type="entry name" value="NADH DEHYDROGENASE"/>
    <property type="match status" value="1"/>
</dbReference>
<sequence>MNNLVIFPMLIPVVAGLVMVVFRHKITLQRILSIISAVGIAVVTAILIHQVSTQGIQTIHLGGWVPPFGIVFVGDMFALILVFTTAIVAIACLFYAFSSISHKRESYYFYAFVQFLLAGVIGSFLTGDLFNLFVCFEVMLLASYVLISLGGERIQLRESIKYVLINIISSILFLISIGFLYGAVGTLNMAQISERVALAEQSGILTTVAILFLIVFALKSALFLFFWLPGSYAVPPAAVAALFGALLTKVGIYALYRTFTLMFYHEPGITHTLLGIMAGATMILGGIGAIAYQDIKRIVSYNVVIAVGFIIAGLAVFNVAAIEGAIYYLIHDMIAKALLFLLAGSIVYLTGQAWLKNVGGMIRHYPVLGWTFFLVVLSLAGIPPLSGFIGKVLVAQGALSGGSYVIAAVALGSSLLVLYSLLKIFKNTFWGETVLSDDEVIPLKKGMLLPCVFLAALSIGLGLGVEGISGYVTQAAETLMNPSIYIDAVLYDN</sequence>
<feature type="transmembrane region" description="Helical" evidence="9">
    <location>
        <begin position="6"/>
        <end position="24"/>
    </location>
</feature>
<gene>
    <name evidence="11" type="ORF">FN960_16210</name>
</gene>
<evidence type="ECO:0000256" key="8">
    <source>
        <dbReference type="RuleBase" id="RU000320"/>
    </source>
</evidence>
<feature type="transmembrane region" description="Helical" evidence="9">
    <location>
        <begin position="237"/>
        <end position="256"/>
    </location>
</feature>
<evidence type="ECO:0000259" key="10">
    <source>
        <dbReference type="Pfam" id="PF00361"/>
    </source>
</evidence>
<feature type="transmembrane region" description="Helical" evidence="9">
    <location>
        <begin position="401"/>
        <end position="425"/>
    </location>
</feature>
<feature type="transmembrane region" description="Helical" evidence="9">
    <location>
        <begin position="303"/>
        <end position="328"/>
    </location>
</feature>
<dbReference type="GO" id="GO:0005886">
    <property type="term" value="C:plasma membrane"/>
    <property type="evidence" value="ECO:0007669"/>
    <property type="project" value="UniProtKB-SubCell"/>
</dbReference>
<evidence type="ECO:0000256" key="6">
    <source>
        <dbReference type="ARBA" id="ARBA00022989"/>
    </source>
</evidence>
<evidence type="ECO:0000256" key="7">
    <source>
        <dbReference type="ARBA" id="ARBA00023136"/>
    </source>
</evidence>
<dbReference type="InterPro" id="IPR003918">
    <property type="entry name" value="NADH_UbQ_OxRdtase"/>
</dbReference>
<feature type="transmembrane region" description="Helical" evidence="9">
    <location>
        <begin position="268"/>
        <end position="291"/>
    </location>
</feature>
<dbReference type="OrthoDB" id="9811718at2"/>
<evidence type="ECO:0000256" key="1">
    <source>
        <dbReference type="ARBA" id="ARBA00004651"/>
    </source>
</evidence>
<protein>
    <submittedName>
        <fullName evidence="11">Na+/H+ antiporter subunit D</fullName>
    </submittedName>
</protein>
<dbReference type="AlphaFoldDB" id="A0A553ZVH0"/>
<proteinExistence type="inferred from homology"/>
<keyword evidence="12" id="KW-1185">Reference proteome</keyword>
<dbReference type="NCBIfam" id="NF005818">
    <property type="entry name" value="PRK07691.1"/>
    <property type="match status" value="1"/>
</dbReference>
<keyword evidence="5 8" id="KW-0812">Transmembrane</keyword>
<dbReference type="GO" id="GO:0008137">
    <property type="term" value="F:NADH dehydrogenase (ubiquinone) activity"/>
    <property type="evidence" value="ECO:0007669"/>
    <property type="project" value="InterPro"/>
</dbReference>